<proteinExistence type="predicted"/>
<sequence>MTSNSQKYFCYSSLIGCEINDAKAFAEGGNKHALSKLGDLYCYEIGVFGVLKDESKAFKGYSKAAEKGYASSQFDVANFYYDGIYVPKDEEKGFY</sequence>
<dbReference type="EMBL" id="QKYT01000736">
    <property type="protein sequence ID" value="RIA81850.1"/>
    <property type="molecule type" value="Genomic_DNA"/>
</dbReference>
<dbReference type="Pfam" id="PF08238">
    <property type="entry name" value="Sel1"/>
    <property type="match status" value="2"/>
</dbReference>
<dbReference type="AlphaFoldDB" id="A0A397S635"/>
<dbReference type="OrthoDB" id="2384430at2759"/>
<dbReference type="Proteomes" id="UP000265703">
    <property type="component" value="Unassembled WGS sequence"/>
</dbReference>
<evidence type="ECO:0008006" key="3">
    <source>
        <dbReference type="Google" id="ProtNLM"/>
    </source>
</evidence>
<organism evidence="1 2">
    <name type="scientific">Glomus cerebriforme</name>
    <dbReference type="NCBI Taxonomy" id="658196"/>
    <lineage>
        <taxon>Eukaryota</taxon>
        <taxon>Fungi</taxon>
        <taxon>Fungi incertae sedis</taxon>
        <taxon>Mucoromycota</taxon>
        <taxon>Glomeromycotina</taxon>
        <taxon>Glomeromycetes</taxon>
        <taxon>Glomerales</taxon>
        <taxon>Glomeraceae</taxon>
        <taxon>Glomus</taxon>
    </lineage>
</organism>
<evidence type="ECO:0000313" key="1">
    <source>
        <dbReference type="EMBL" id="RIA81850.1"/>
    </source>
</evidence>
<evidence type="ECO:0000313" key="2">
    <source>
        <dbReference type="Proteomes" id="UP000265703"/>
    </source>
</evidence>
<dbReference type="InterPro" id="IPR011990">
    <property type="entry name" value="TPR-like_helical_dom_sf"/>
</dbReference>
<dbReference type="Gene3D" id="1.25.40.10">
    <property type="entry name" value="Tetratricopeptide repeat domain"/>
    <property type="match status" value="1"/>
</dbReference>
<dbReference type="InterPro" id="IPR006597">
    <property type="entry name" value="Sel1-like"/>
</dbReference>
<comment type="caution">
    <text evidence="1">The sequence shown here is derived from an EMBL/GenBank/DDBJ whole genome shotgun (WGS) entry which is preliminary data.</text>
</comment>
<keyword evidence="2" id="KW-1185">Reference proteome</keyword>
<reference evidence="1 2" key="1">
    <citation type="submission" date="2018-06" db="EMBL/GenBank/DDBJ databases">
        <title>Comparative genomics reveals the genomic features of Rhizophagus irregularis, R. cerebriforme, R. diaphanum and Gigaspora rosea, and their symbiotic lifestyle signature.</title>
        <authorList>
            <person name="Morin E."/>
            <person name="San Clemente H."/>
            <person name="Chen E.C.H."/>
            <person name="De La Providencia I."/>
            <person name="Hainaut M."/>
            <person name="Kuo A."/>
            <person name="Kohler A."/>
            <person name="Murat C."/>
            <person name="Tang N."/>
            <person name="Roy S."/>
            <person name="Loubradou J."/>
            <person name="Henrissat B."/>
            <person name="Grigoriev I.V."/>
            <person name="Corradi N."/>
            <person name="Roux C."/>
            <person name="Martin F.M."/>
        </authorList>
    </citation>
    <scope>NUCLEOTIDE SEQUENCE [LARGE SCALE GENOMIC DNA]</scope>
    <source>
        <strain evidence="1 2">DAOM 227022</strain>
    </source>
</reference>
<dbReference type="SUPFAM" id="SSF81901">
    <property type="entry name" value="HCP-like"/>
    <property type="match status" value="1"/>
</dbReference>
<name>A0A397S635_9GLOM</name>
<gene>
    <name evidence="1" type="ORF">C1645_881372</name>
</gene>
<accession>A0A397S635</accession>
<protein>
    <recommendedName>
        <fullName evidence="3">Sel1 repeat family protein</fullName>
    </recommendedName>
</protein>